<dbReference type="PRINTS" id="PR00090">
    <property type="entry name" value="RNGDIOXGNASE"/>
</dbReference>
<evidence type="ECO:0000259" key="7">
    <source>
        <dbReference type="PROSITE" id="PS51296"/>
    </source>
</evidence>
<comment type="cofactor">
    <cofactor evidence="1">
        <name>Fe cation</name>
        <dbReference type="ChEBI" id="CHEBI:24875"/>
    </cofactor>
</comment>
<dbReference type="PROSITE" id="PS51296">
    <property type="entry name" value="RIESKE"/>
    <property type="match status" value="1"/>
</dbReference>
<dbReference type="Pfam" id="PF00355">
    <property type="entry name" value="Rieske"/>
    <property type="match status" value="1"/>
</dbReference>
<dbReference type="EMBL" id="CP000927">
    <property type="protein sequence ID" value="ABZ73060.1"/>
    <property type="molecule type" value="Genomic_DNA"/>
</dbReference>
<dbReference type="KEGG" id="cak:Caul_3935"/>
<reference evidence="8" key="1">
    <citation type="submission" date="2008-01" db="EMBL/GenBank/DDBJ databases">
        <title>Complete sequence of chromosome of Caulobacter sp. K31.</title>
        <authorList>
            <consortium name="US DOE Joint Genome Institute"/>
            <person name="Copeland A."/>
            <person name="Lucas S."/>
            <person name="Lapidus A."/>
            <person name="Barry K."/>
            <person name="Glavina del Rio T."/>
            <person name="Dalin E."/>
            <person name="Tice H."/>
            <person name="Pitluck S."/>
            <person name="Bruce D."/>
            <person name="Goodwin L."/>
            <person name="Thompson L.S."/>
            <person name="Brettin T."/>
            <person name="Detter J.C."/>
            <person name="Han C."/>
            <person name="Schmutz J."/>
            <person name="Larimer F."/>
            <person name="Land M."/>
            <person name="Hauser L."/>
            <person name="Kyrpides N."/>
            <person name="Kim E."/>
            <person name="Stephens C."/>
            <person name="Richardson P."/>
        </authorList>
    </citation>
    <scope>NUCLEOTIDE SEQUENCE [LARGE SCALE GENOMIC DNA]</scope>
    <source>
        <strain evidence="8">K31</strain>
    </source>
</reference>
<dbReference type="Gene3D" id="2.102.10.10">
    <property type="entry name" value="Rieske [2Fe-2S] iron-sulphur domain"/>
    <property type="match status" value="1"/>
</dbReference>
<dbReference type="eggNOG" id="COG4638">
    <property type="taxonomic scope" value="Bacteria"/>
</dbReference>
<protein>
    <submittedName>
        <fullName evidence="8">Rieske (2Fe-2S) domain protein</fullName>
    </submittedName>
</protein>
<evidence type="ECO:0000256" key="2">
    <source>
        <dbReference type="ARBA" id="ARBA00022714"/>
    </source>
</evidence>
<keyword evidence="5" id="KW-0408">Iron</keyword>
<dbReference type="InterPro" id="IPR017941">
    <property type="entry name" value="Rieske_2Fe-2S"/>
</dbReference>
<dbReference type="GO" id="GO:0005506">
    <property type="term" value="F:iron ion binding"/>
    <property type="evidence" value="ECO:0007669"/>
    <property type="project" value="InterPro"/>
</dbReference>
<keyword evidence="4" id="KW-0560">Oxidoreductase</keyword>
<evidence type="ECO:0000256" key="3">
    <source>
        <dbReference type="ARBA" id="ARBA00022723"/>
    </source>
</evidence>
<dbReference type="CDD" id="cd00680">
    <property type="entry name" value="RHO_alpha_C"/>
    <property type="match status" value="1"/>
</dbReference>
<dbReference type="AlphaFoldDB" id="B0SW16"/>
<organism evidence="8">
    <name type="scientific">Caulobacter sp. (strain K31)</name>
    <dbReference type="NCBI Taxonomy" id="366602"/>
    <lineage>
        <taxon>Bacteria</taxon>
        <taxon>Pseudomonadati</taxon>
        <taxon>Pseudomonadota</taxon>
        <taxon>Alphaproteobacteria</taxon>
        <taxon>Caulobacterales</taxon>
        <taxon>Caulobacteraceae</taxon>
        <taxon>Caulobacter</taxon>
    </lineage>
</organism>
<dbReference type="PANTHER" id="PTHR43756">
    <property type="entry name" value="CHOLINE MONOOXYGENASE, CHLOROPLASTIC"/>
    <property type="match status" value="1"/>
</dbReference>
<keyword evidence="6" id="KW-0411">Iron-sulfur</keyword>
<gene>
    <name evidence="8" type="ordered locus">Caul_3935</name>
</gene>
<keyword evidence="2" id="KW-0001">2Fe-2S</keyword>
<evidence type="ECO:0000256" key="1">
    <source>
        <dbReference type="ARBA" id="ARBA00001962"/>
    </source>
</evidence>
<dbReference type="SUPFAM" id="SSF55961">
    <property type="entry name" value="Bet v1-like"/>
    <property type="match status" value="1"/>
</dbReference>
<dbReference type="Pfam" id="PF00848">
    <property type="entry name" value="Ring_hydroxyl_A"/>
    <property type="match status" value="1"/>
</dbReference>
<name>B0SW16_CAUSK</name>
<dbReference type="SUPFAM" id="SSF50022">
    <property type="entry name" value="ISP domain"/>
    <property type="match status" value="1"/>
</dbReference>
<dbReference type="PANTHER" id="PTHR43756:SF5">
    <property type="entry name" value="CHOLINE MONOOXYGENASE, CHLOROPLASTIC"/>
    <property type="match status" value="1"/>
</dbReference>
<dbReference type="InterPro" id="IPR036922">
    <property type="entry name" value="Rieske_2Fe-2S_sf"/>
</dbReference>
<dbReference type="GO" id="GO:0016491">
    <property type="term" value="F:oxidoreductase activity"/>
    <property type="evidence" value="ECO:0007669"/>
    <property type="project" value="UniProtKB-KW"/>
</dbReference>
<evidence type="ECO:0000256" key="5">
    <source>
        <dbReference type="ARBA" id="ARBA00023004"/>
    </source>
</evidence>
<evidence type="ECO:0000256" key="4">
    <source>
        <dbReference type="ARBA" id="ARBA00023002"/>
    </source>
</evidence>
<keyword evidence="3" id="KW-0479">Metal-binding</keyword>
<dbReference type="InterPro" id="IPR001663">
    <property type="entry name" value="Rng_hydr_dOase-A"/>
</dbReference>
<dbReference type="STRING" id="366602.Caul_3935"/>
<evidence type="ECO:0000313" key="8">
    <source>
        <dbReference type="EMBL" id="ABZ73060.1"/>
    </source>
</evidence>
<dbReference type="InterPro" id="IPR015879">
    <property type="entry name" value="Ring_hydroxy_dOase_asu_C_dom"/>
</dbReference>
<feature type="domain" description="Rieske" evidence="7">
    <location>
        <begin position="45"/>
        <end position="152"/>
    </location>
</feature>
<dbReference type="CDD" id="cd03469">
    <property type="entry name" value="Rieske_RO_Alpha_N"/>
    <property type="match status" value="1"/>
</dbReference>
<accession>B0SW16</accession>
<dbReference type="HOGENOM" id="CLU_026244_3_2_5"/>
<proteinExistence type="predicted"/>
<evidence type="ECO:0000256" key="6">
    <source>
        <dbReference type="ARBA" id="ARBA00023014"/>
    </source>
</evidence>
<dbReference type="GO" id="GO:0051537">
    <property type="term" value="F:2 iron, 2 sulfur cluster binding"/>
    <property type="evidence" value="ECO:0007669"/>
    <property type="project" value="UniProtKB-KW"/>
</dbReference>
<dbReference type="Gene3D" id="3.90.380.10">
    <property type="entry name" value="Naphthalene 1,2-dioxygenase Alpha Subunit, Chain A, domain 1"/>
    <property type="match status" value="1"/>
</dbReference>
<sequence length="385" mass="44350">MDLNLPNQDPDAADPDANWGLPGWLYDNARFFREEQDKVLRPSWQIVCHLNDIPKPGDFHTFDFLGESTIVVRGKDGGARAFANVCRHRAARLLDGPSGHCARVVCPYHAWTYDLDGRLIGVPHRETYPALKMEEQGLHTVQVEVYRGFVFVRLEGDGPSVAEMMAPYDHELEPYRFEDMVPFGRVTLRPRAVNWKNISDNYSDGLHIPVAHPGLTRLFGRGYGVEAAPWVDKMWGQLIEEPSRNPSERMYQRVLPDALHLPPERKRLWTYFKLWPNQAFDIYPDQVDFMQFIPVSPTQTMIREIAYALPDDRREMKAARYLNWRINRQVNAEDTQLVARVQQGMASRSFTAGPLADSEVSLRSFGRKMRALIPEARLHRPPEGW</sequence>